<comment type="caution">
    <text evidence="1">The sequence shown here is derived from an EMBL/GenBank/DDBJ whole genome shotgun (WGS) entry which is preliminary data.</text>
</comment>
<feature type="non-terminal residue" evidence="1">
    <location>
        <position position="107"/>
    </location>
</feature>
<keyword evidence="2" id="KW-1185">Reference proteome</keyword>
<accession>A0ACC1L7Y7</accession>
<evidence type="ECO:0000313" key="2">
    <source>
        <dbReference type="Proteomes" id="UP001140087"/>
    </source>
</evidence>
<reference evidence="1" key="1">
    <citation type="submission" date="2022-07" db="EMBL/GenBank/DDBJ databases">
        <title>Phylogenomic reconstructions and comparative analyses of Kickxellomycotina fungi.</title>
        <authorList>
            <person name="Reynolds N.K."/>
            <person name="Stajich J.E."/>
            <person name="Barry K."/>
            <person name="Grigoriev I.V."/>
            <person name="Crous P."/>
            <person name="Smith M.E."/>
        </authorList>
    </citation>
    <scope>NUCLEOTIDE SEQUENCE</scope>
    <source>
        <strain evidence="1">BCRC 34780</strain>
    </source>
</reference>
<sequence>MEAYASLPGPGTSDVNPLVESIYRIVGEGGAAPPPQKDDRTEKLEQSVAKVAAELDEMKRVLNDVHALSDAQTRLLTLTHHRQEESRKTLEEKLESQSSDVKALLKR</sequence>
<evidence type="ECO:0000313" key="1">
    <source>
        <dbReference type="EMBL" id="KAJ2803002.1"/>
    </source>
</evidence>
<proteinExistence type="predicted"/>
<dbReference type="EMBL" id="JANBUN010000537">
    <property type="protein sequence ID" value="KAJ2803002.1"/>
    <property type="molecule type" value="Genomic_DNA"/>
</dbReference>
<dbReference type="Proteomes" id="UP001140087">
    <property type="component" value="Unassembled WGS sequence"/>
</dbReference>
<gene>
    <name evidence="1" type="ORF">H4R21_002199</name>
</gene>
<organism evidence="1 2">
    <name type="scientific">Coemansia helicoidea</name>
    <dbReference type="NCBI Taxonomy" id="1286919"/>
    <lineage>
        <taxon>Eukaryota</taxon>
        <taxon>Fungi</taxon>
        <taxon>Fungi incertae sedis</taxon>
        <taxon>Zoopagomycota</taxon>
        <taxon>Kickxellomycotina</taxon>
        <taxon>Kickxellomycetes</taxon>
        <taxon>Kickxellales</taxon>
        <taxon>Kickxellaceae</taxon>
        <taxon>Coemansia</taxon>
    </lineage>
</organism>
<name>A0ACC1L7Y7_9FUNG</name>
<protein>
    <submittedName>
        <fullName evidence="1">Uncharacterized protein</fullName>
    </submittedName>
</protein>